<feature type="domain" description="Acetyl-CoA hydrolase/transferase C-terminal" evidence="4">
    <location>
        <begin position="268"/>
        <end position="419"/>
    </location>
</feature>
<dbReference type="Gene3D" id="3.30.750.70">
    <property type="entry name" value="4-hydroxybutyrate coenzyme like domains"/>
    <property type="match status" value="1"/>
</dbReference>
<dbReference type="InterPro" id="IPR026888">
    <property type="entry name" value="AcetylCoA_hyd_C"/>
</dbReference>
<accession>A0ABS7G516</accession>
<dbReference type="RefSeq" id="WP_220247959.1">
    <property type="nucleotide sequence ID" value="NZ_JAICCF010000001.1"/>
</dbReference>
<evidence type="ECO:0000259" key="3">
    <source>
        <dbReference type="Pfam" id="PF02550"/>
    </source>
</evidence>
<dbReference type="PANTHER" id="PTHR21432:SF20">
    <property type="entry name" value="ACETYL-COA HYDROLASE"/>
    <property type="match status" value="1"/>
</dbReference>
<name>A0ABS7G516_9BACT</name>
<dbReference type="InterPro" id="IPR003702">
    <property type="entry name" value="ActCoA_hydro_N"/>
</dbReference>
<proteinExistence type="inferred from homology"/>
<protein>
    <submittedName>
        <fullName evidence="5">4-hydroxybutyrate CoA-transferase</fullName>
    </submittedName>
</protein>
<comment type="caution">
    <text evidence="5">The sequence shown here is derived from an EMBL/GenBank/DDBJ whole genome shotgun (WGS) entry which is preliminary data.</text>
</comment>
<dbReference type="EMBL" id="JAICCF010000001">
    <property type="protein sequence ID" value="MBW8682719.1"/>
    <property type="molecule type" value="Genomic_DNA"/>
</dbReference>
<dbReference type="Pfam" id="PF13336">
    <property type="entry name" value="AcetylCoA_hyd_C"/>
    <property type="match status" value="1"/>
</dbReference>
<dbReference type="Gene3D" id="3.40.1080.20">
    <property type="entry name" value="Acetyl-CoA hydrolase/transferase C-terminal domain"/>
    <property type="match status" value="1"/>
</dbReference>
<evidence type="ECO:0000313" key="6">
    <source>
        <dbReference type="Proteomes" id="UP000812961"/>
    </source>
</evidence>
<organism evidence="5 6">
    <name type="scientific">Chitinophaga rhizophila</name>
    <dbReference type="NCBI Taxonomy" id="2866212"/>
    <lineage>
        <taxon>Bacteria</taxon>
        <taxon>Pseudomonadati</taxon>
        <taxon>Bacteroidota</taxon>
        <taxon>Chitinophagia</taxon>
        <taxon>Chitinophagales</taxon>
        <taxon>Chitinophagaceae</taxon>
        <taxon>Chitinophaga</taxon>
    </lineage>
</organism>
<dbReference type="Proteomes" id="UP000812961">
    <property type="component" value="Unassembled WGS sequence"/>
</dbReference>
<feature type="domain" description="Acetyl-CoA hydrolase/transferase N-terminal" evidence="3">
    <location>
        <begin position="9"/>
        <end position="168"/>
    </location>
</feature>
<evidence type="ECO:0000313" key="5">
    <source>
        <dbReference type="EMBL" id="MBW8682719.1"/>
    </source>
</evidence>
<dbReference type="InterPro" id="IPR046433">
    <property type="entry name" value="ActCoA_hydro"/>
</dbReference>
<dbReference type="Pfam" id="PF02550">
    <property type="entry name" value="AcetylCoA_hydro"/>
    <property type="match status" value="1"/>
</dbReference>
<evidence type="ECO:0000256" key="1">
    <source>
        <dbReference type="ARBA" id="ARBA00009632"/>
    </source>
</evidence>
<keyword evidence="6" id="KW-1185">Reference proteome</keyword>
<dbReference type="Gene3D" id="3.40.1080.10">
    <property type="entry name" value="Glutaconate Coenzyme A-transferase"/>
    <property type="match status" value="1"/>
</dbReference>
<gene>
    <name evidence="5" type="ORF">K1Y79_00110</name>
</gene>
<reference evidence="5 6" key="1">
    <citation type="submission" date="2021-08" db="EMBL/GenBank/DDBJ databases">
        <title>The genome sequence of Chitinophaga sp. B61.</title>
        <authorList>
            <person name="Zhang X."/>
        </authorList>
    </citation>
    <scope>NUCLEOTIDE SEQUENCE [LARGE SCALE GENOMIC DNA]</scope>
    <source>
        <strain evidence="5 6">B61</strain>
    </source>
</reference>
<dbReference type="InterPro" id="IPR038460">
    <property type="entry name" value="AcetylCoA_hyd_C_sf"/>
</dbReference>
<keyword evidence="2" id="KW-0808">Transferase</keyword>
<evidence type="ECO:0000259" key="4">
    <source>
        <dbReference type="Pfam" id="PF13336"/>
    </source>
</evidence>
<comment type="similarity">
    <text evidence="1">Belongs to the acetyl-CoA hydrolase/transferase family.</text>
</comment>
<dbReference type="InterPro" id="IPR037171">
    <property type="entry name" value="NagB/RpiA_transferase-like"/>
</dbReference>
<evidence type="ECO:0000256" key="2">
    <source>
        <dbReference type="ARBA" id="ARBA00022679"/>
    </source>
</evidence>
<dbReference type="SUPFAM" id="SSF100950">
    <property type="entry name" value="NagB/RpiA/CoA transferase-like"/>
    <property type="match status" value="2"/>
</dbReference>
<dbReference type="PANTHER" id="PTHR21432">
    <property type="entry name" value="ACETYL-COA HYDROLASE-RELATED"/>
    <property type="match status" value="1"/>
</dbReference>
<sequence length="431" mass="47214">MSDISYTTAAEAVRCVESGNRVFIHGSAATPVHLLRALQNRHADLKDVELVSITTLGDVDFDNPLYRKSFFINSLFVSAANRKVVNSDDGDYVPIFLSQIPQLFRKGILPPDVAIVTVSPPDAHGYCSLGTSVDIARAAVDVAKYVIAQVNPLMPRTHGDGFIHVSRFHAAVWQKATLPELDYAQQSSDITAKIGRNIAELVEDGATLQLGIGNIPDQVLKNLTHHKNLGLHTEMLSDGVIPLIESGAINNSRKKLNIGRSVTAFMAGTRRLYDFVHDNPAIRVMDISYVNDTSIIRQNPKVVAINSAIEIDLTGQVCADSIGTYQFSGIGGQMDFMRGASLSEGGTPIIALPSVTNKGISRIVPFLKEGAGVVTTRGHMHWVITEYGRTNLFGKSLKQRAKALIEIAHPDHRETLERAYFERFVKKEFQS</sequence>